<evidence type="ECO:0000256" key="1">
    <source>
        <dbReference type="SAM" id="MobiDB-lite"/>
    </source>
</evidence>
<name>A0ABS6NYL7_9PSED</name>
<sequence length="135" mass="15220">MQKIVYALVLSALASSYTQAENWYDSAKFNKARQDLSSSLLTSPQATEWVDAPDNVKSSVAPFAAVYAFDYGWRQEGKYTMPNNSTSKLYSPPFNTNVNSQQAQSQRLMLDGYKGHPDQPTVVGSRYDRRGRRTH</sequence>
<feature type="signal peptide" evidence="2">
    <location>
        <begin position="1"/>
        <end position="20"/>
    </location>
</feature>
<organism evidence="3 4">
    <name type="scientific">Pseudomonas azadiae</name>
    <dbReference type="NCBI Taxonomy" id="2843612"/>
    <lineage>
        <taxon>Bacteria</taxon>
        <taxon>Pseudomonadati</taxon>
        <taxon>Pseudomonadota</taxon>
        <taxon>Gammaproteobacteria</taxon>
        <taxon>Pseudomonadales</taxon>
        <taxon>Pseudomonadaceae</taxon>
        <taxon>Pseudomonas</taxon>
    </lineage>
</organism>
<dbReference type="RefSeq" id="WP_178115163.1">
    <property type="nucleotide sequence ID" value="NZ_JAHSTY010000001.1"/>
</dbReference>
<feature type="compositionally biased region" description="Polar residues" evidence="1">
    <location>
        <begin position="82"/>
        <end position="107"/>
    </location>
</feature>
<reference evidence="3" key="1">
    <citation type="submission" date="2021-06" db="EMBL/GenBank/DDBJ databases">
        <title>Updating the genus Pseudomonas: Description of 43 new species and partition of the Pseudomonas putida group.</title>
        <authorList>
            <person name="Girard L."/>
            <person name="Lood C."/>
            <person name="Vandamme P."/>
            <person name="Rokni-Zadeh H."/>
            <person name="Van Noort V."/>
            <person name="Hofte M."/>
            <person name="Lavigne R."/>
            <person name="De Mot R."/>
        </authorList>
    </citation>
    <scope>NUCLEOTIDE SEQUENCE</scope>
    <source>
        <strain evidence="3">SWRI103</strain>
    </source>
</reference>
<accession>A0ABS6NYL7</accession>
<dbReference type="Proteomes" id="UP001048976">
    <property type="component" value="Unassembled WGS sequence"/>
</dbReference>
<feature type="region of interest" description="Disordered" evidence="1">
    <location>
        <begin position="82"/>
        <end position="135"/>
    </location>
</feature>
<keyword evidence="2" id="KW-0732">Signal</keyword>
<proteinExistence type="predicted"/>
<evidence type="ECO:0000313" key="4">
    <source>
        <dbReference type="Proteomes" id="UP001048976"/>
    </source>
</evidence>
<protein>
    <submittedName>
        <fullName evidence="3">Uncharacterized protein</fullName>
    </submittedName>
</protein>
<feature type="chain" id="PRO_5046744641" evidence="2">
    <location>
        <begin position="21"/>
        <end position="135"/>
    </location>
</feature>
<evidence type="ECO:0000256" key="2">
    <source>
        <dbReference type="SAM" id="SignalP"/>
    </source>
</evidence>
<gene>
    <name evidence="3" type="ORF">KVG91_11995</name>
</gene>
<comment type="caution">
    <text evidence="3">The sequence shown here is derived from an EMBL/GenBank/DDBJ whole genome shotgun (WGS) entry which is preliminary data.</text>
</comment>
<evidence type="ECO:0000313" key="3">
    <source>
        <dbReference type="EMBL" id="MBV4453313.1"/>
    </source>
</evidence>
<keyword evidence="4" id="KW-1185">Reference proteome</keyword>
<dbReference type="EMBL" id="JAHSTY010000001">
    <property type="protein sequence ID" value="MBV4453313.1"/>
    <property type="molecule type" value="Genomic_DNA"/>
</dbReference>